<protein>
    <recommendedName>
        <fullName evidence="3">Pectate lyase superfamily protein domain-containing protein</fullName>
    </recommendedName>
</protein>
<keyword evidence="2" id="KW-1185">Reference proteome</keyword>
<dbReference type="SUPFAM" id="SSF51126">
    <property type="entry name" value="Pectin lyase-like"/>
    <property type="match status" value="1"/>
</dbReference>
<dbReference type="SMART" id="SM00710">
    <property type="entry name" value="PbH1"/>
    <property type="match status" value="8"/>
</dbReference>
<accession>A0A844T336</accession>
<gene>
    <name evidence="1" type="ORF">GPL21_33175</name>
</gene>
<dbReference type="AlphaFoldDB" id="A0A844T336"/>
<dbReference type="InterPro" id="IPR011050">
    <property type="entry name" value="Pectin_lyase_fold/virulence"/>
</dbReference>
<dbReference type="RefSeq" id="WP_157348058.1">
    <property type="nucleotide sequence ID" value="NZ_WQNF01000036.1"/>
</dbReference>
<proteinExistence type="predicted"/>
<organism evidence="1 2">
    <name type="scientific">Bradyrhizobium pachyrhizi</name>
    <dbReference type="NCBI Taxonomy" id="280333"/>
    <lineage>
        <taxon>Bacteria</taxon>
        <taxon>Pseudomonadati</taxon>
        <taxon>Pseudomonadota</taxon>
        <taxon>Alphaproteobacteria</taxon>
        <taxon>Hyphomicrobiales</taxon>
        <taxon>Nitrobacteraceae</taxon>
        <taxon>Bradyrhizobium</taxon>
    </lineage>
</organism>
<evidence type="ECO:0000313" key="1">
    <source>
        <dbReference type="EMBL" id="MVT69942.1"/>
    </source>
</evidence>
<comment type="caution">
    <text evidence="1">The sequence shown here is derived from an EMBL/GenBank/DDBJ whole genome shotgun (WGS) entry which is preliminary data.</text>
</comment>
<dbReference type="Proteomes" id="UP000436468">
    <property type="component" value="Unassembled WGS sequence"/>
</dbReference>
<evidence type="ECO:0000313" key="2">
    <source>
        <dbReference type="Proteomes" id="UP000436468"/>
    </source>
</evidence>
<reference evidence="1 2" key="1">
    <citation type="submission" date="2019-12" db="EMBL/GenBank/DDBJ databases">
        <title>Draft genome sequences Bradyrhizobium cajani AMBPC1010, Bradyrhizobium pachyrhizi AMBPC1040 and Bradyrhizobium yuanmingense ALSPC3051, three plant growth promoting strains isolated from nodules of Cajanus cajan L. in Dominican Republic.</title>
        <authorList>
            <person name="Flores-Felix J.D."/>
            <person name="Araujo J."/>
            <person name="Diaz-Alcantara C."/>
            <person name="Gonzalez-Andres F."/>
            <person name="Velazquez E."/>
        </authorList>
    </citation>
    <scope>NUCLEOTIDE SEQUENCE [LARGE SCALE GENOMIC DNA]</scope>
    <source>
        <strain evidence="1 2">1040</strain>
    </source>
</reference>
<dbReference type="Gene3D" id="2.160.20.10">
    <property type="entry name" value="Single-stranded right-handed beta-helix, Pectin lyase-like"/>
    <property type="match status" value="1"/>
</dbReference>
<dbReference type="InterPro" id="IPR006626">
    <property type="entry name" value="PbH1"/>
</dbReference>
<sequence>MSYPTKYTRQYDFSSYQNTNPNRPLPATKVNADLNAVAQSTSEIVDFLKTSLRADGMLANGSVGFDQLSAVLAASLGDASALQEVLDQIAPDVAAAEAAATNAAASATDASNSSISASSSATSAGNSATAASGSASAAAISETNAAASATAAAASATALGNAIVGPGASADGELVLYNGVTGKSAKRLALGASQFALGVSGGSPIASLAPMVDAASAYSVDKTGATDCSSALQAAITALAAAGAIIYLAGTFNVGSAQITVPDNASVVCGRGTIIRRTAEPTYSSYSSSAGAMISLGNNVHWSGGKLDNNVVVAQSATSFTIAVTSSKVFNVGSGLSFTAGNFIRGYSRSNPANHFEGTVNSYSGTSLDVNVTFAVPGSPTATDWNFNFGAIWHSPMVMQNVSGCLVEGVWTTGNWYVGIICSAWNPSTGGSAVTTRITIKDCYAQSIQNRGFYLYGTCSDILFENCYVYGGNGTTDYCFNFNPANATGSANVQIRVKLIGCTAAFGGGHGFGIGDNCSYFTLGNCTANGTPTGFLIQQGNNGVASYNRLSNCIAHNCSNVGFLWAGALYGGASGCSAILCGYGFECTSQGGHAAQYISMTECEAVSSTFSGFYVTGSSIDISLQDIKALSNGTFGVAVDAGVTNTIVTGRVANNSSGTIFNSGTGTVSTNLVTV</sequence>
<name>A0A844T336_9BRAD</name>
<dbReference type="EMBL" id="WQNF01000036">
    <property type="protein sequence ID" value="MVT69942.1"/>
    <property type="molecule type" value="Genomic_DNA"/>
</dbReference>
<dbReference type="InterPro" id="IPR012334">
    <property type="entry name" value="Pectin_lyas_fold"/>
</dbReference>
<evidence type="ECO:0008006" key="3">
    <source>
        <dbReference type="Google" id="ProtNLM"/>
    </source>
</evidence>